<evidence type="ECO:0000313" key="1">
    <source>
        <dbReference type="EMBL" id="CAB4606805.1"/>
    </source>
</evidence>
<dbReference type="EMBL" id="CAEZUS010000050">
    <property type="protein sequence ID" value="CAB4606805.1"/>
    <property type="molecule type" value="Genomic_DNA"/>
</dbReference>
<protein>
    <submittedName>
        <fullName evidence="1">Unannotated protein</fullName>
    </submittedName>
</protein>
<reference evidence="1" key="1">
    <citation type="submission" date="2020-05" db="EMBL/GenBank/DDBJ databases">
        <authorList>
            <person name="Chiriac C."/>
            <person name="Salcher M."/>
            <person name="Ghai R."/>
            <person name="Kavagutti S V."/>
        </authorList>
    </citation>
    <scope>NUCLEOTIDE SEQUENCE</scope>
</reference>
<name>A0A6J6H684_9ZZZZ</name>
<gene>
    <name evidence="1" type="ORF">UFOPK1852_00450</name>
</gene>
<accession>A0A6J6H684</accession>
<sequence length="376" mass="39477">MFRKIIALVTASLFLTSLPTFAAPVNSLVVIKTIPADQDLTGMLVGDSAIYLYGNTPTGGYVTALNKDGSQKWQHSFNDLLALTISTGTLDTSGNIWLAGASAPPVAMPSATNSAPGAINPDGVIIGAEGEIRPDLTDLTLWKVSPTGEGAGKYQLPLTKPVLPTSVSVNKSGISIVAWQSAGSLFVSCDLTGKFGKPLRVGKTNTTLDKVIRNNDGTSVLLGSSTELFLANKAIGVRDGIILKVDSTPKIIESIRSGEKGSSRNWANATSSLLFGGFLKSSTSSLATVTKFAANLKPTWTARYKATSSATVANGPAGTFYAAYENNNSGTLLIFDKNGKVISKTSFTGKPIFIQANKIFGAYIYTGTEIYNLVSK</sequence>
<dbReference type="InterPro" id="IPR011044">
    <property type="entry name" value="Quino_amine_DH_bsu"/>
</dbReference>
<dbReference type="SUPFAM" id="SSF50969">
    <property type="entry name" value="YVTN repeat-like/Quinoprotein amine dehydrogenase"/>
    <property type="match status" value="1"/>
</dbReference>
<dbReference type="AlphaFoldDB" id="A0A6J6H684"/>
<proteinExistence type="predicted"/>
<organism evidence="1">
    <name type="scientific">freshwater metagenome</name>
    <dbReference type="NCBI Taxonomy" id="449393"/>
    <lineage>
        <taxon>unclassified sequences</taxon>
        <taxon>metagenomes</taxon>
        <taxon>ecological metagenomes</taxon>
    </lineage>
</organism>